<evidence type="ECO:0000256" key="1">
    <source>
        <dbReference type="SAM" id="MobiDB-lite"/>
    </source>
</evidence>
<proteinExistence type="predicted"/>
<feature type="compositionally biased region" description="Basic and acidic residues" evidence="1">
    <location>
        <begin position="177"/>
        <end position="246"/>
    </location>
</feature>
<feature type="compositionally biased region" description="Polar residues" evidence="1">
    <location>
        <begin position="143"/>
        <end position="155"/>
    </location>
</feature>
<keyword evidence="3" id="KW-1185">Reference proteome</keyword>
<feature type="compositionally biased region" description="Polar residues" evidence="1">
    <location>
        <begin position="120"/>
        <end position="130"/>
    </location>
</feature>
<gene>
    <name evidence="2" type="ORF">sL5_06730</name>
</gene>
<dbReference type="AlphaFoldDB" id="A0A8J3HVI0"/>
<reference evidence="2 3" key="1">
    <citation type="journal article" date="2021" name="Microb. Ecol.">
        <title>Candidatus Mesenet longicola: Novel Endosymbionts of Brontispa longissima that Induce Cytoplasmic Incompatibility.</title>
        <authorList>
            <person name="Takano S."/>
            <person name="Gotoh Y."/>
            <person name="Hayashi T."/>
        </authorList>
    </citation>
    <scope>NUCLEOTIDE SEQUENCE [LARGE SCALE GENOMIC DNA]</scope>
    <source>
        <strain evidence="2">L5</strain>
    </source>
</reference>
<protein>
    <submittedName>
        <fullName evidence="2">Uncharacterized protein</fullName>
    </submittedName>
</protein>
<evidence type="ECO:0000313" key="3">
    <source>
        <dbReference type="Proteomes" id="UP000637906"/>
    </source>
</evidence>
<dbReference type="Proteomes" id="UP000637906">
    <property type="component" value="Unassembled WGS sequence"/>
</dbReference>
<feature type="region of interest" description="Disordered" evidence="1">
    <location>
        <begin position="38"/>
        <end position="288"/>
    </location>
</feature>
<feature type="compositionally biased region" description="Low complexity" evidence="1">
    <location>
        <begin position="82"/>
        <end position="105"/>
    </location>
</feature>
<comment type="caution">
    <text evidence="2">The sequence shown here is derived from an EMBL/GenBank/DDBJ whole genome shotgun (WGS) entry which is preliminary data.</text>
</comment>
<organism evidence="2 3">
    <name type="scientific">Candidatus Mesenet longicola</name>
    <dbReference type="NCBI Taxonomy" id="1892558"/>
    <lineage>
        <taxon>Bacteria</taxon>
        <taxon>Pseudomonadati</taxon>
        <taxon>Pseudomonadota</taxon>
        <taxon>Alphaproteobacteria</taxon>
        <taxon>Rickettsiales</taxon>
        <taxon>Anaplasmataceae</taxon>
        <taxon>Candidatus Mesenet</taxon>
    </lineage>
</organism>
<accession>A0A8J3HVI0</accession>
<dbReference type="EMBL" id="BNGU01000026">
    <property type="protein sequence ID" value="GHM59680.1"/>
    <property type="molecule type" value="Genomic_DNA"/>
</dbReference>
<name>A0A8J3HVI0_9RICK</name>
<sequence length="288" mass="32142">MSGTESSGGRSSQGFFRWLKNTWLGKLWNWIVSWFRPEQEETGPGSASEKQGNAVDDNNDQSKYHEVGQDKVSESRQTSVNSESLTMSRSSSEPSLNSTSLSESPINSKDELQSHIAVSDVSQSDNQTDTGAADLEWEGEYNSDVTSLQETSPQPGQRLDNNDTKGENGNGQNTRKKGSDSETKSTSRNNKAESQSKQEERRKEVLSKKKEIDKEDENQREKKSKEIDIKQDEAKKRKQQEIDKKKPSEKKKQKRSVSCDHSAQDGSSPNSNLSRSSSSSSSLSSQRH</sequence>
<feature type="compositionally biased region" description="Basic and acidic residues" evidence="1">
    <location>
        <begin position="60"/>
        <end position="74"/>
    </location>
</feature>
<evidence type="ECO:0000313" key="2">
    <source>
        <dbReference type="EMBL" id="GHM59680.1"/>
    </source>
</evidence>
<feature type="compositionally biased region" description="Low complexity" evidence="1">
    <location>
        <begin position="267"/>
        <end position="288"/>
    </location>
</feature>